<keyword evidence="2" id="KW-1185">Reference proteome</keyword>
<organism evidence="1 2">
    <name type="scientific">Sphingobium jiangsuense</name>
    <dbReference type="NCBI Taxonomy" id="870476"/>
    <lineage>
        <taxon>Bacteria</taxon>
        <taxon>Pseudomonadati</taxon>
        <taxon>Pseudomonadota</taxon>
        <taxon>Alphaproteobacteria</taxon>
        <taxon>Sphingomonadales</taxon>
        <taxon>Sphingomonadaceae</taxon>
        <taxon>Sphingobium</taxon>
    </lineage>
</organism>
<dbReference type="Proteomes" id="UP000571950">
    <property type="component" value="Unassembled WGS sequence"/>
</dbReference>
<accession>A0A7W6FP06</accession>
<evidence type="ECO:0000313" key="2">
    <source>
        <dbReference type="Proteomes" id="UP000571950"/>
    </source>
</evidence>
<proteinExistence type="predicted"/>
<evidence type="ECO:0000313" key="1">
    <source>
        <dbReference type="EMBL" id="MBB3925062.1"/>
    </source>
</evidence>
<name>A0A7W6FP06_9SPHN</name>
<dbReference type="AlphaFoldDB" id="A0A7W6FP06"/>
<dbReference type="EMBL" id="JACIDT010000002">
    <property type="protein sequence ID" value="MBB3925062.1"/>
    <property type="molecule type" value="Genomic_DNA"/>
</dbReference>
<gene>
    <name evidence="1" type="ORF">GGR43_000763</name>
</gene>
<dbReference type="RefSeq" id="WP_188070618.1">
    <property type="nucleotide sequence ID" value="NZ_BSPS01000022.1"/>
</dbReference>
<sequence>MNMDRENDTDRKGSAIVAKVAIEPTPFQFRPYIPQKFAHLHRWGPWLLDAERLVLCLCRDHDEPLRSRYEVDIERIETAEDLLFWISHIAMKN</sequence>
<comment type="caution">
    <text evidence="1">The sequence shown here is derived from an EMBL/GenBank/DDBJ whole genome shotgun (WGS) entry which is preliminary data.</text>
</comment>
<protein>
    <submittedName>
        <fullName evidence="1">Uncharacterized protein</fullName>
    </submittedName>
</protein>
<reference evidence="1 2" key="1">
    <citation type="submission" date="2020-08" db="EMBL/GenBank/DDBJ databases">
        <title>Genomic Encyclopedia of Type Strains, Phase IV (KMG-IV): sequencing the most valuable type-strain genomes for metagenomic binning, comparative biology and taxonomic classification.</title>
        <authorList>
            <person name="Goeker M."/>
        </authorList>
    </citation>
    <scope>NUCLEOTIDE SEQUENCE [LARGE SCALE GENOMIC DNA]</scope>
    <source>
        <strain evidence="1 2">DSM 26189</strain>
    </source>
</reference>